<dbReference type="Proteomes" id="UP000545037">
    <property type="component" value="Unassembled WGS sequence"/>
</dbReference>
<evidence type="ECO:0000313" key="4">
    <source>
        <dbReference type="Proteomes" id="UP000545037"/>
    </source>
</evidence>
<name>A0A7W9FEZ6_9CAUL</name>
<accession>A0A7W9FEZ6</accession>
<evidence type="ECO:0000256" key="1">
    <source>
        <dbReference type="ARBA" id="ARBA00009981"/>
    </source>
</evidence>
<evidence type="ECO:0000313" key="3">
    <source>
        <dbReference type="EMBL" id="MBB5746800.1"/>
    </source>
</evidence>
<dbReference type="NCBIfam" id="TIGR01552">
    <property type="entry name" value="phd_fam"/>
    <property type="match status" value="1"/>
</dbReference>
<dbReference type="AlphaFoldDB" id="A0A7W9FEZ6"/>
<sequence length="98" mass="10587">MSSNASNPTWSVAEAKARFSEVVLRARAGEPQRVSRYGKDEVVVVSIDDWNAMSDRQNASAVKPRGSLLDLFEPLRGSGLVLERAPGGARTPPFGDDD</sequence>
<comment type="caution">
    <text evidence="3">The sequence shown here is derived from an EMBL/GenBank/DDBJ whole genome shotgun (WGS) entry which is preliminary data.</text>
</comment>
<dbReference type="Pfam" id="PF02604">
    <property type="entry name" value="PhdYeFM_antitox"/>
    <property type="match status" value="1"/>
</dbReference>
<dbReference type="InterPro" id="IPR036165">
    <property type="entry name" value="YefM-like_sf"/>
</dbReference>
<gene>
    <name evidence="3" type="ORF">GGR13_002407</name>
</gene>
<dbReference type="RefSeq" id="WP_221230653.1">
    <property type="nucleotide sequence ID" value="NZ_JACHOR010000004.1"/>
</dbReference>
<dbReference type="InterPro" id="IPR006442">
    <property type="entry name" value="Antitoxin_Phd/YefM"/>
</dbReference>
<proteinExistence type="inferred from homology"/>
<dbReference type="SUPFAM" id="SSF143120">
    <property type="entry name" value="YefM-like"/>
    <property type="match status" value="1"/>
</dbReference>
<evidence type="ECO:0000256" key="2">
    <source>
        <dbReference type="RuleBase" id="RU362080"/>
    </source>
</evidence>
<reference evidence="3 4" key="1">
    <citation type="submission" date="2020-08" db="EMBL/GenBank/DDBJ databases">
        <title>Genomic Encyclopedia of Type Strains, Phase IV (KMG-IV): sequencing the most valuable type-strain genomes for metagenomic binning, comparative biology and taxonomic classification.</title>
        <authorList>
            <person name="Goeker M."/>
        </authorList>
    </citation>
    <scope>NUCLEOTIDE SEQUENCE [LARGE SCALE GENOMIC DNA]</scope>
    <source>
        <strain evidence="3 4">DSM 4737</strain>
    </source>
</reference>
<dbReference type="Gene3D" id="3.40.1620.10">
    <property type="entry name" value="YefM-like domain"/>
    <property type="match status" value="1"/>
</dbReference>
<organism evidence="3 4">
    <name type="scientific">Brevundimonas variabilis</name>
    <dbReference type="NCBI Taxonomy" id="74312"/>
    <lineage>
        <taxon>Bacteria</taxon>
        <taxon>Pseudomonadati</taxon>
        <taxon>Pseudomonadota</taxon>
        <taxon>Alphaproteobacteria</taxon>
        <taxon>Caulobacterales</taxon>
        <taxon>Caulobacteraceae</taxon>
        <taxon>Brevundimonas</taxon>
    </lineage>
</organism>
<comment type="function">
    <text evidence="2">Antitoxin component of a type II toxin-antitoxin (TA) system.</text>
</comment>
<keyword evidence="4" id="KW-1185">Reference proteome</keyword>
<dbReference type="EMBL" id="JACHOR010000004">
    <property type="protein sequence ID" value="MBB5746800.1"/>
    <property type="molecule type" value="Genomic_DNA"/>
</dbReference>
<protein>
    <recommendedName>
        <fullName evidence="2">Antitoxin</fullName>
    </recommendedName>
</protein>
<comment type="similarity">
    <text evidence="1 2">Belongs to the phD/YefM antitoxin family.</text>
</comment>